<keyword evidence="2" id="KW-0535">Nitrogen fixation</keyword>
<dbReference type="Pfam" id="PF02579">
    <property type="entry name" value="Nitro_FeMo-Co"/>
    <property type="match status" value="1"/>
</dbReference>
<evidence type="ECO:0000256" key="1">
    <source>
        <dbReference type="ARBA" id="ARBA00010285"/>
    </source>
</evidence>
<dbReference type="InterPro" id="IPR003731">
    <property type="entry name" value="Di-Nase_FeMo-co_biosynth"/>
</dbReference>
<dbReference type="PANTHER" id="PTHR33937:SF1">
    <property type="entry name" value="IRON-MOLIBDENUM COFACTOR PROCESSING PROTEIN"/>
    <property type="match status" value="1"/>
</dbReference>
<dbReference type="PANTHER" id="PTHR33937">
    <property type="entry name" value="IRON-MOLYBDENUM PROTEIN-RELATED-RELATED"/>
    <property type="match status" value="1"/>
</dbReference>
<dbReference type="EMBL" id="WUBS01000006">
    <property type="protein sequence ID" value="NDL62947.1"/>
    <property type="molecule type" value="Genomic_DNA"/>
</dbReference>
<dbReference type="InterPro" id="IPR034169">
    <property type="entry name" value="NifX-like"/>
</dbReference>
<gene>
    <name evidence="4" type="ORF">GRH90_09325</name>
</gene>
<evidence type="ECO:0000259" key="3">
    <source>
        <dbReference type="Pfam" id="PF02579"/>
    </source>
</evidence>
<dbReference type="Gene3D" id="3.30.420.130">
    <property type="entry name" value="Dinitrogenase iron-molybdenum cofactor biosynthesis domain"/>
    <property type="match status" value="1"/>
</dbReference>
<comment type="caution">
    <text evidence="4">The sequence shown here is derived from an EMBL/GenBank/DDBJ whole genome shotgun (WGS) entry which is preliminary data.</text>
</comment>
<dbReference type="InterPro" id="IPR036105">
    <property type="entry name" value="DiNase_FeMo-co_biosyn_sf"/>
</dbReference>
<name>A0A845SI37_9GAMM</name>
<comment type="similarity">
    <text evidence="1">Belongs to the NifX/NifY family.</text>
</comment>
<dbReference type="AlphaFoldDB" id="A0A845SI37"/>
<organism evidence="4 5">
    <name type="scientific">Acerihabitans arboris</name>
    <dbReference type="NCBI Taxonomy" id="2691583"/>
    <lineage>
        <taxon>Bacteria</taxon>
        <taxon>Pseudomonadati</taxon>
        <taxon>Pseudomonadota</taxon>
        <taxon>Gammaproteobacteria</taxon>
        <taxon>Enterobacterales</taxon>
        <taxon>Pectobacteriaceae</taxon>
        <taxon>Acerihabitans</taxon>
    </lineage>
</organism>
<evidence type="ECO:0000313" key="4">
    <source>
        <dbReference type="EMBL" id="NDL62947.1"/>
    </source>
</evidence>
<protein>
    <submittedName>
        <fullName evidence="4">Nitrogen fixation protein NifY</fullName>
    </submittedName>
</protein>
<proteinExistence type="inferred from homology"/>
<dbReference type="RefSeq" id="WP_162365677.1">
    <property type="nucleotide sequence ID" value="NZ_WUBS01000006.1"/>
</dbReference>
<sequence>MNVATDDPLFWRLFALAQTLPRLPPREMILWLEKVSGQPLTPARLARLSLDHLAREFPSVAGQPTVGLWQLVMSCLAGELPEHLTTHPERAEPLQLRAAFASSDGLMIDGHFGQGKLFFIYAFDDKGPYLQQVRRHRDEPDAPEEGNEARARMLSDCHLLFCEAIGGPAAARVIRNNIHPIKIKPPMTIEQQLQALRTMLAGRIPPWLAKRLGKTHPLSQHQFSL</sequence>
<dbReference type="InterPro" id="IPR051840">
    <property type="entry name" value="NifX/NifY_domain"/>
</dbReference>
<evidence type="ECO:0000256" key="2">
    <source>
        <dbReference type="ARBA" id="ARBA00023231"/>
    </source>
</evidence>
<keyword evidence="5" id="KW-1185">Reference proteome</keyword>
<dbReference type="Proteomes" id="UP000461443">
    <property type="component" value="Unassembled WGS sequence"/>
</dbReference>
<dbReference type="SUPFAM" id="SSF53146">
    <property type="entry name" value="Nitrogenase accessory factor-like"/>
    <property type="match status" value="1"/>
</dbReference>
<reference evidence="4 5" key="2">
    <citation type="submission" date="2020-02" db="EMBL/GenBank/DDBJ databases">
        <title>The new genus of Enterobacteriales.</title>
        <authorList>
            <person name="Kim I.S."/>
        </authorList>
    </citation>
    <scope>NUCLEOTIDE SEQUENCE [LARGE SCALE GENOMIC DNA]</scope>
    <source>
        <strain evidence="4 5">SAP-6</strain>
    </source>
</reference>
<reference evidence="4 5" key="1">
    <citation type="submission" date="2019-12" db="EMBL/GenBank/DDBJ databases">
        <authorList>
            <person name="Lee S.D."/>
        </authorList>
    </citation>
    <scope>NUCLEOTIDE SEQUENCE [LARGE SCALE GENOMIC DNA]</scope>
    <source>
        <strain evidence="4 5">SAP-6</strain>
    </source>
</reference>
<evidence type="ECO:0000313" key="5">
    <source>
        <dbReference type="Proteomes" id="UP000461443"/>
    </source>
</evidence>
<dbReference type="CDD" id="cd00853">
    <property type="entry name" value="NifX"/>
    <property type="match status" value="1"/>
</dbReference>
<accession>A0A845SI37</accession>
<feature type="domain" description="Dinitrogenase iron-molybdenum cofactor biosynthesis" evidence="3">
    <location>
        <begin position="105"/>
        <end position="197"/>
    </location>
</feature>